<sequence length="162" mass="18267">MNGGLSSVIRQVLTKPTIECFNVTNSAGQKDWKDVIIRLIQEQDEGATLTVEDAKQIPRYCLWVEAEPLAKISATQVQKFVWKIVYRFGLPKAIITDNGRQFVDKKLVAFYRELGITPITSSVEHPQTNDQAEATDKIIVQELKKRLGEAKGAWVDELPQVL</sequence>
<dbReference type="AlphaFoldDB" id="A0A1S3TF29"/>
<dbReference type="GO" id="GO:0003676">
    <property type="term" value="F:nucleic acid binding"/>
    <property type="evidence" value="ECO:0007669"/>
    <property type="project" value="InterPro"/>
</dbReference>
<dbReference type="GO" id="GO:0015074">
    <property type="term" value="P:DNA integration"/>
    <property type="evidence" value="ECO:0007669"/>
    <property type="project" value="InterPro"/>
</dbReference>
<dbReference type="Gene3D" id="3.30.420.10">
    <property type="entry name" value="Ribonuclease H-like superfamily/Ribonuclease H"/>
    <property type="match status" value="1"/>
</dbReference>
<dbReference type="Pfam" id="PF00665">
    <property type="entry name" value="rve"/>
    <property type="match status" value="1"/>
</dbReference>
<dbReference type="STRING" id="3916.A0A1S3TF29"/>
<organism evidence="2 3">
    <name type="scientific">Vigna radiata var. radiata</name>
    <name type="common">Mung bean</name>
    <name type="synonym">Phaseolus aureus</name>
    <dbReference type="NCBI Taxonomy" id="3916"/>
    <lineage>
        <taxon>Eukaryota</taxon>
        <taxon>Viridiplantae</taxon>
        <taxon>Streptophyta</taxon>
        <taxon>Embryophyta</taxon>
        <taxon>Tracheophyta</taxon>
        <taxon>Spermatophyta</taxon>
        <taxon>Magnoliopsida</taxon>
        <taxon>eudicotyledons</taxon>
        <taxon>Gunneridae</taxon>
        <taxon>Pentapetalae</taxon>
        <taxon>rosids</taxon>
        <taxon>fabids</taxon>
        <taxon>Fabales</taxon>
        <taxon>Fabaceae</taxon>
        <taxon>Papilionoideae</taxon>
        <taxon>50 kb inversion clade</taxon>
        <taxon>NPAAA clade</taxon>
        <taxon>indigoferoid/millettioid clade</taxon>
        <taxon>Phaseoleae</taxon>
        <taxon>Vigna</taxon>
    </lineage>
</organism>
<dbReference type="Proteomes" id="UP000087766">
    <property type="component" value="Unplaced"/>
</dbReference>
<dbReference type="InterPro" id="IPR036397">
    <property type="entry name" value="RNaseH_sf"/>
</dbReference>
<accession>A0A1S3TF29</accession>
<dbReference type="PROSITE" id="PS50994">
    <property type="entry name" value="INTEGRASE"/>
    <property type="match status" value="1"/>
</dbReference>
<dbReference type="OrthoDB" id="1432755at2759"/>
<dbReference type="SUPFAM" id="SSF53098">
    <property type="entry name" value="Ribonuclease H-like"/>
    <property type="match status" value="1"/>
</dbReference>
<dbReference type="PANTHER" id="PTHR37984">
    <property type="entry name" value="PROTEIN CBG26694"/>
    <property type="match status" value="1"/>
</dbReference>
<dbReference type="InterPro" id="IPR001584">
    <property type="entry name" value="Integrase_cat-core"/>
</dbReference>
<keyword evidence="2" id="KW-1185">Reference proteome</keyword>
<name>A0A1S3TF29_VIGRR</name>
<proteinExistence type="predicted"/>
<feature type="domain" description="Integrase catalytic" evidence="1">
    <location>
        <begin position="12"/>
        <end position="162"/>
    </location>
</feature>
<evidence type="ECO:0000313" key="2">
    <source>
        <dbReference type="Proteomes" id="UP000087766"/>
    </source>
</evidence>
<dbReference type="RefSeq" id="XP_014492365.1">
    <property type="nucleotide sequence ID" value="XM_014636879.1"/>
</dbReference>
<gene>
    <name evidence="3" type="primary">LOC106754811</name>
</gene>
<dbReference type="InterPro" id="IPR012337">
    <property type="entry name" value="RNaseH-like_sf"/>
</dbReference>
<dbReference type="InterPro" id="IPR050951">
    <property type="entry name" value="Retrovirus_Pol_polyprotein"/>
</dbReference>
<dbReference type="PANTHER" id="PTHR37984:SF5">
    <property type="entry name" value="PROTEIN NYNRIN-LIKE"/>
    <property type="match status" value="1"/>
</dbReference>
<evidence type="ECO:0000259" key="1">
    <source>
        <dbReference type="PROSITE" id="PS50994"/>
    </source>
</evidence>
<dbReference type="KEGG" id="vra:106754811"/>
<protein>
    <submittedName>
        <fullName evidence="3">Uncharacterized protein LOC106754811</fullName>
    </submittedName>
</protein>
<reference evidence="3" key="1">
    <citation type="submission" date="2025-08" db="UniProtKB">
        <authorList>
            <consortium name="RefSeq"/>
        </authorList>
    </citation>
    <scope>IDENTIFICATION</scope>
    <source>
        <tissue evidence="3">Leaf</tissue>
    </source>
</reference>
<evidence type="ECO:0000313" key="3">
    <source>
        <dbReference type="RefSeq" id="XP_014492365.1"/>
    </source>
</evidence>
<dbReference type="GeneID" id="106754811"/>